<evidence type="ECO:0000313" key="2">
    <source>
        <dbReference type="EMBL" id="GGZ61334.1"/>
    </source>
</evidence>
<feature type="region of interest" description="Disordered" evidence="1">
    <location>
        <begin position="1"/>
        <end position="58"/>
    </location>
</feature>
<gene>
    <name evidence="2" type="ORF">GCM10010371_21160</name>
</gene>
<name>A0A918QR98_9ACTN</name>
<sequence length="58" mass="6205">MPRVRLKAVDRRCTGEGRGMEERHGGVLIGRDRGTTGTEPRESRTERRAGAGGAGAGR</sequence>
<organism evidence="2 3">
    <name type="scientific">Streptomyces subrutilus</name>
    <dbReference type="NCBI Taxonomy" id="36818"/>
    <lineage>
        <taxon>Bacteria</taxon>
        <taxon>Bacillati</taxon>
        <taxon>Actinomycetota</taxon>
        <taxon>Actinomycetes</taxon>
        <taxon>Kitasatosporales</taxon>
        <taxon>Streptomycetaceae</taxon>
        <taxon>Streptomyces</taxon>
    </lineage>
</organism>
<accession>A0A918QR98</accession>
<dbReference type="AlphaFoldDB" id="A0A918QR98"/>
<evidence type="ECO:0000313" key="3">
    <source>
        <dbReference type="Proteomes" id="UP000634660"/>
    </source>
</evidence>
<reference evidence="2" key="1">
    <citation type="journal article" date="2014" name="Int. J. Syst. Evol. Microbiol.">
        <title>Complete genome sequence of Corynebacterium casei LMG S-19264T (=DSM 44701T), isolated from a smear-ripened cheese.</title>
        <authorList>
            <consortium name="US DOE Joint Genome Institute (JGI-PGF)"/>
            <person name="Walter F."/>
            <person name="Albersmeier A."/>
            <person name="Kalinowski J."/>
            <person name="Ruckert C."/>
        </authorList>
    </citation>
    <scope>NUCLEOTIDE SEQUENCE</scope>
    <source>
        <strain evidence="2">JCM 4834</strain>
    </source>
</reference>
<comment type="caution">
    <text evidence="2">The sequence shown here is derived from an EMBL/GenBank/DDBJ whole genome shotgun (WGS) entry which is preliminary data.</text>
</comment>
<feature type="compositionally biased region" description="Basic and acidic residues" evidence="1">
    <location>
        <begin position="7"/>
        <end position="49"/>
    </location>
</feature>
<protein>
    <submittedName>
        <fullName evidence="2">Uncharacterized protein</fullName>
    </submittedName>
</protein>
<dbReference type="EMBL" id="BMVX01000006">
    <property type="protein sequence ID" value="GGZ61334.1"/>
    <property type="molecule type" value="Genomic_DNA"/>
</dbReference>
<proteinExistence type="predicted"/>
<reference evidence="2" key="2">
    <citation type="submission" date="2020-09" db="EMBL/GenBank/DDBJ databases">
        <authorList>
            <person name="Sun Q."/>
            <person name="Ohkuma M."/>
        </authorList>
    </citation>
    <scope>NUCLEOTIDE SEQUENCE</scope>
    <source>
        <strain evidence="2">JCM 4834</strain>
    </source>
</reference>
<dbReference type="Proteomes" id="UP000634660">
    <property type="component" value="Unassembled WGS sequence"/>
</dbReference>
<evidence type="ECO:0000256" key="1">
    <source>
        <dbReference type="SAM" id="MobiDB-lite"/>
    </source>
</evidence>